<protein>
    <submittedName>
        <fullName evidence="1">Uncharacterized protein</fullName>
    </submittedName>
</protein>
<dbReference type="Proteomes" id="UP000198648">
    <property type="component" value="Unassembled WGS sequence"/>
</dbReference>
<name>A0A1H9C7U8_9FLAO</name>
<reference evidence="1 2" key="1">
    <citation type="submission" date="2016-10" db="EMBL/GenBank/DDBJ databases">
        <authorList>
            <person name="de Groot N.N."/>
        </authorList>
    </citation>
    <scope>NUCLEOTIDE SEQUENCE [LARGE SCALE GENOMIC DNA]</scope>
    <source>
        <strain evidence="1 2">DSM 27078</strain>
    </source>
</reference>
<keyword evidence="2" id="KW-1185">Reference proteome</keyword>
<dbReference type="AlphaFoldDB" id="A0A1H9C7U8"/>
<organism evidence="1 2">
    <name type="scientific">Flavobacterium urocaniciphilum</name>
    <dbReference type="NCBI Taxonomy" id="1299341"/>
    <lineage>
        <taxon>Bacteria</taxon>
        <taxon>Pseudomonadati</taxon>
        <taxon>Bacteroidota</taxon>
        <taxon>Flavobacteriia</taxon>
        <taxon>Flavobacteriales</taxon>
        <taxon>Flavobacteriaceae</taxon>
        <taxon>Flavobacterium</taxon>
    </lineage>
</organism>
<sequence length="135" mass="15800">MKVSVNRFNQIEGLISKIINADFFGIDSLFITNDECKKYFPKGIEGCLVSAINKLNSKSNTDLDSFLLGCESCKKDGFILFNKTSRDYIYLILEFKKDNLIDIRDYCDACYTHEVNYNKRYYLNYDRFLEDSVPF</sequence>
<evidence type="ECO:0000313" key="1">
    <source>
        <dbReference type="EMBL" id="SEP97345.1"/>
    </source>
</evidence>
<accession>A0A1H9C7U8</accession>
<evidence type="ECO:0000313" key="2">
    <source>
        <dbReference type="Proteomes" id="UP000198648"/>
    </source>
</evidence>
<gene>
    <name evidence="1" type="ORF">SAMN05444005_10495</name>
</gene>
<proteinExistence type="predicted"/>
<dbReference type="EMBL" id="FOEI01000004">
    <property type="protein sequence ID" value="SEP97345.1"/>
    <property type="molecule type" value="Genomic_DNA"/>
</dbReference>